<feature type="region of interest" description="Disordered" evidence="2">
    <location>
        <begin position="18"/>
        <end position="94"/>
    </location>
</feature>
<dbReference type="Gene3D" id="1.20.5.1700">
    <property type="match status" value="1"/>
</dbReference>
<organism evidence="3 4">
    <name type="scientific">Albula goreensis</name>
    <dbReference type="NCBI Taxonomy" id="1534307"/>
    <lineage>
        <taxon>Eukaryota</taxon>
        <taxon>Metazoa</taxon>
        <taxon>Chordata</taxon>
        <taxon>Craniata</taxon>
        <taxon>Vertebrata</taxon>
        <taxon>Euteleostomi</taxon>
        <taxon>Actinopterygii</taxon>
        <taxon>Neopterygii</taxon>
        <taxon>Teleostei</taxon>
        <taxon>Albuliformes</taxon>
        <taxon>Albulidae</taxon>
        <taxon>Albula</taxon>
    </lineage>
</organism>
<feature type="compositionally biased region" description="Polar residues" evidence="2">
    <location>
        <begin position="85"/>
        <end position="94"/>
    </location>
</feature>
<evidence type="ECO:0000256" key="1">
    <source>
        <dbReference type="SAM" id="Coils"/>
    </source>
</evidence>
<feature type="coiled-coil region" evidence="1">
    <location>
        <begin position="209"/>
        <end position="279"/>
    </location>
</feature>
<dbReference type="OrthoDB" id="10003267at2759"/>
<comment type="caution">
    <text evidence="3">The sequence shown here is derived from an EMBL/GenBank/DDBJ whole genome shotgun (WGS) entry which is preliminary data.</text>
</comment>
<proteinExistence type="predicted"/>
<dbReference type="EMBL" id="JAERUA010000014">
    <property type="protein sequence ID" value="KAI1891057.1"/>
    <property type="molecule type" value="Genomic_DNA"/>
</dbReference>
<keyword evidence="1" id="KW-0175">Coiled coil</keyword>
<name>A0A8T3D649_9TELE</name>
<gene>
    <name evidence="3" type="ORF">AGOR_G00159980</name>
</gene>
<dbReference type="Pfam" id="PF15397">
    <property type="entry name" value="DUF4618"/>
    <property type="match status" value="1"/>
</dbReference>
<evidence type="ECO:0000313" key="3">
    <source>
        <dbReference type="EMBL" id="KAI1891057.1"/>
    </source>
</evidence>
<feature type="compositionally biased region" description="Basic and acidic residues" evidence="2">
    <location>
        <begin position="28"/>
        <end position="37"/>
    </location>
</feature>
<feature type="compositionally biased region" description="Polar residues" evidence="2">
    <location>
        <begin position="64"/>
        <end position="74"/>
    </location>
</feature>
<protein>
    <submittedName>
        <fullName evidence="3">Uncharacterized protein</fullName>
    </submittedName>
</protein>
<reference evidence="3" key="1">
    <citation type="submission" date="2021-01" db="EMBL/GenBank/DDBJ databases">
        <authorList>
            <person name="Zahm M."/>
            <person name="Roques C."/>
            <person name="Cabau C."/>
            <person name="Klopp C."/>
            <person name="Donnadieu C."/>
            <person name="Jouanno E."/>
            <person name="Lampietro C."/>
            <person name="Louis A."/>
            <person name="Herpin A."/>
            <person name="Echchiki A."/>
            <person name="Berthelot C."/>
            <person name="Parey E."/>
            <person name="Roest-Crollius H."/>
            <person name="Braasch I."/>
            <person name="Postlethwait J."/>
            <person name="Bobe J."/>
            <person name="Montfort J."/>
            <person name="Bouchez O."/>
            <person name="Begum T."/>
            <person name="Mejri S."/>
            <person name="Adams A."/>
            <person name="Chen W.-J."/>
            <person name="Guiguen Y."/>
        </authorList>
    </citation>
    <scope>NUCLEOTIDE SEQUENCE</scope>
    <source>
        <tissue evidence="3">Blood</tissue>
    </source>
</reference>
<dbReference type="InterPro" id="IPR029236">
    <property type="entry name" value="DUF4618"/>
</dbReference>
<dbReference type="Proteomes" id="UP000829720">
    <property type="component" value="Unassembled WGS sequence"/>
</dbReference>
<evidence type="ECO:0000313" key="4">
    <source>
        <dbReference type="Proteomes" id="UP000829720"/>
    </source>
</evidence>
<evidence type="ECO:0000256" key="2">
    <source>
        <dbReference type="SAM" id="MobiDB-lite"/>
    </source>
</evidence>
<feature type="coiled-coil region" evidence="1">
    <location>
        <begin position="127"/>
        <end position="161"/>
    </location>
</feature>
<dbReference type="PANTHER" id="PTHR28574:SF1">
    <property type="entry name" value="RIKEN CDNA 6820408C15 GENE"/>
    <property type="match status" value="1"/>
</dbReference>
<keyword evidence="4" id="KW-1185">Reference proteome</keyword>
<sequence length="385" mass="43999">MDTVPNFKSLKDYFKQVDYSSWQRSNRKKDVSGHKTETAPLPHPPSLTKVATASPTNKPAKRGNVSTASTTTSKHPLPDLPGLSRPSTSHVESTMSLRDMYTMKKTAIESEPLPPKKDCIKVVKMLIKFRRKAIEDLEEHCKFLQETNRELIEEIENMTKSSYSSVRESLTQHEQLGNSFAALNGWSCRQIRDAQAELRDVQHSADKRLHDLREQLNGVSTDVLKAQAELHTLRTYKDMQYPVKALTIASMETKIESLKEKLQDEHKDVESLCKTHMENLTGQSRQREEEMLAAIAKKHLSYMSPVVQQMASCNSVMRSEIEMFKNTIKEMEETNQELVTDIRELQSSLKNLKKERLKGISRKVDKCSPDMDVILNIPQEECLPI</sequence>
<dbReference type="AlphaFoldDB" id="A0A8T3D649"/>
<accession>A0A8T3D649</accession>
<dbReference type="PANTHER" id="PTHR28574">
    <property type="entry name" value="RIKEN CDNA 6820408C15"/>
    <property type="match status" value="1"/>
</dbReference>
<feature type="coiled-coil region" evidence="1">
    <location>
        <begin position="314"/>
        <end position="355"/>
    </location>
</feature>